<evidence type="ECO:0000256" key="11">
    <source>
        <dbReference type="PIRSR" id="PIRSR602401-1"/>
    </source>
</evidence>
<keyword evidence="4 11" id="KW-0349">Heme</keyword>
<feature type="binding site" description="axial binding residue" evidence="11">
    <location>
        <position position="439"/>
    </location>
    <ligand>
        <name>heme</name>
        <dbReference type="ChEBI" id="CHEBI:30413"/>
    </ligand>
    <ligandPart>
        <name>Fe</name>
        <dbReference type="ChEBI" id="CHEBI:18248"/>
    </ligandPart>
</feature>
<evidence type="ECO:0000256" key="4">
    <source>
        <dbReference type="ARBA" id="ARBA00022617"/>
    </source>
</evidence>
<keyword evidence="10 13" id="KW-0472">Membrane</keyword>
<dbReference type="InterPro" id="IPR017972">
    <property type="entry name" value="Cyt_P450_CS"/>
</dbReference>
<organism evidence="14 15">
    <name type="scientific">Eucalyptus globulus</name>
    <name type="common">Tasmanian blue gum</name>
    <dbReference type="NCBI Taxonomy" id="34317"/>
    <lineage>
        <taxon>Eukaryota</taxon>
        <taxon>Viridiplantae</taxon>
        <taxon>Streptophyta</taxon>
        <taxon>Embryophyta</taxon>
        <taxon>Tracheophyta</taxon>
        <taxon>Spermatophyta</taxon>
        <taxon>Magnoliopsida</taxon>
        <taxon>eudicotyledons</taxon>
        <taxon>Gunneridae</taxon>
        <taxon>Pentapetalae</taxon>
        <taxon>rosids</taxon>
        <taxon>malvids</taxon>
        <taxon>Myrtales</taxon>
        <taxon>Myrtaceae</taxon>
        <taxon>Myrtoideae</taxon>
        <taxon>Eucalypteae</taxon>
        <taxon>Eucalyptus</taxon>
    </lineage>
</organism>
<keyword evidence="8 12" id="KW-0560">Oxidoreductase</keyword>
<name>A0ABD3L0Z1_EUCGL</name>
<dbReference type="PRINTS" id="PR00385">
    <property type="entry name" value="P450"/>
</dbReference>
<keyword evidence="6 11" id="KW-0479">Metal-binding</keyword>
<protein>
    <submittedName>
        <fullName evidence="14">Uncharacterized protein</fullName>
    </submittedName>
</protein>
<dbReference type="PANTHER" id="PTHR24286">
    <property type="entry name" value="CYTOCHROME P450 26"/>
    <property type="match status" value="1"/>
</dbReference>
<dbReference type="GO" id="GO:0004497">
    <property type="term" value="F:monooxygenase activity"/>
    <property type="evidence" value="ECO:0007669"/>
    <property type="project" value="UniProtKB-KW"/>
</dbReference>
<evidence type="ECO:0000256" key="7">
    <source>
        <dbReference type="ARBA" id="ARBA00022989"/>
    </source>
</evidence>
<evidence type="ECO:0000256" key="9">
    <source>
        <dbReference type="ARBA" id="ARBA00023004"/>
    </source>
</evidence>
<evidence type="ECO:0000256" key="2">
    <source>
        <dbReference type="ARBA" id="ARBA00004167"/>
    </source>
</evidence>
<evidence type="ECO:0000313" key="15">
    <source>
        <dbReference type="Proteomes" id="UP001634007"/>
    </source>
</evidence>
<dbReference type="EMBL" id="JBJKBG010000004">
    <property type="protein sequence ID" value="KAL3743381.1"/>
    <property type="molecule type" value="Genomic_DNA"/>
</dbReference>
<evidence type="ECO:0000256" key="13">
    <source>
        <dbReference type="SAM" id="Phobius"/>
    </source>
</evidence>
<evidence type="ECO:0000256" key="12">
    <source>
        <dbReference type="RuleBase" id="RU000461"/>
    </source>
</evidence>
<accession>A0ABD3L0Z1</accession>
<dbReference type="PRINTS" id="PR00463">
    <property type="entry name" value="EP450I"/>
</dbReference>
<comment type="cofactor">
    <cofactor evidence="1 11">
        <name>heme</name>
        <dbReference type="ChEBI" id="CHEBI:30413"/>
    </cofactor>
</comment>
<gene>
    <name evidence="14" type="ORF">ACJRO7_018648</name>
</gene>
<evidence type="ECO:0000256" key="10">
    <source>
        <dbReference type="ARBA" id="ARBA00023136"/>
    </source>
</evidence>
<evidence type="ECO:0000313" key="14">
    <source>
        <dbReference type="EMBL" id="KAL3743381.1"/>
    </source>
</evidence>
<evidence type="ECO:0000256" key="1">
    <source>
        <dbReference type="ARBA" id="ARBA00001971"/>
    </source>
</evidence>
<evidence type="ECO:0000256" key="5">
    <source>
        <dbReference type="ARBA" id="ARBA00022692"/>
    </source>
</evidence>
<dbReference type="Gene3D" id="1.10.630.10">
    <property type="entry name" value="Cytochrome P450"/>
    <property type="match status" value="1"/>
</dbReference>
<reference evidence="14 15" key="1">
    <citation type="submission" date="2024-11" db="EMBL/GenBank/DDBJ databases">
        <title>Chromosome-level genome assembly of Eucalyptus globulus Labill. provides insights into its genome evolution.</title>
        <authorList>
            <person name="Li X."/>
        </authorList>
    </citation>
    <scope>NUCLEOTIDE SEQUENCE [LARGE SCALE GENOMIC DNA]</scope>
    <source>
        <strain evidence="14">CL2024</strain>
        <tissue evidence="14">Fresh tender leaves</tissue>
    </source>
</reference>
<dbReference type="Pfam" id="PF00067">
    <property type="entry name" value="p450"/>
    <property type="match status" value="1"/>
</dbReference>
<keyword evidence="15" id="KW-1185">Reference proteome</keyword>
<dbReference type="SUPFAM" id="SSF48264">
    <property type="entry name" value="Cytochrome P450"/>
    <property type="match status" value="1"/>
</dbReference>
<dbReference type="CDD" id="cd11043">
    <property type="entry name" value="CYP90-like"/>
    <property type="match status" value="1"/>
</dbReference>
<dbReference type="InterPro" id="IPR036396">
    <property type="entry name" value="Cyt_P450_sf"/>
</dbReference>
<dbReference type="InterPro" id="IPR001128">
    <property type="entry name" value="Cyt_P450"/>
</dbReference>
<keyword evidence="5 13" id="KW-0812">Transmembrane</keyword>
<dbReference type="PANTHER" id="PTHR24286:SF199">
    <property type="entry name" value="CYTOCHROME P450 88D6"/>
    <property type="match status" value="1"/>
</dbReference>
<dbReference type="GO" id="GO:0016020">
    <property type="term" value="C:membrane"/>
    <property type="evidence" value="ECO:0007669"/>
    <property type="project" value="UniProtKB-SubCell"/>
</dbReference>
<feature type="transmembrane region" description="Helical" evidence="13">
    <location>
        <begin position="6"/>
        <end position="25"/>
    </location>
</feature>
<comment type="subcellular location">
    <subcellularLocation>
        <location evidence="2">Membrane</location>
        <topology evidence="2">Single-pass membrane protein</topology>
    </subcellularLocation>
</comment>
<dbReference type="PROSITE" id="PS00086">
    <property type="entry name" value="CYTOCHROME_P450"/>
    <property type="match status" value="1"/>
</dbReference>
<dbReference type="InterPro" id="IPR002401">
    <property type="entry name" value="Cyt_P450_E_grp-I"/>
</dbReference>
<proteinExistence type="inferred from homology"/>
<sequence>MELEVAASVALAVLIVAYGFIFGVLKRVNEWIYVSRLGEKRASLPPGDMGWPLVGKMWSFLRAFRSGDPDSFLSTFISRFGATGIYKTYMFGSPSIIVCKPETCRRVLTDDQNFKLGYPKAVKVLTGRRSFHSISNAEHKRLRRLTAAPITGSEALSMYVPGIEENIVASLEEWSSSDQPVEFLTGMKKVTFEIITNIFFGLDQVDFNFKTMEILYGDLARGMKSAPINFPGFTFHRGVKARRELVKILQAIVDERKALKGRNGSITRKNMLDMLMEVEDEDKRKLEEEDIIDILLMYLLAGHETSAHGTMWTALYLHEHPDILQKAKEEQEEIISRRPAIQSGLTLKEIRQSQYLTRVVDETLRRISLSFAVFREAKADVNVNGYLIPKGWKVMVSSRAVHMDPENYLDPKKFDPSRWEHIKAKAGAFLPFGAGSRFCPGSDLAKLEISIFLHQFLLHYKLERVNPTSPVSHLPLPHPSDNCLVRFEKAPLDT</sequence>
<dbReference type="Proteomes" id="UP001634007">
    <property type="component" value="Unassembled WGS sequence"/>
</dbReference>
<comment type="similarity">
    <text evidence="3 12">Belongs to the cytochrome P450 family.</text>
</comment>
<dbReference type="AlphaFoldDB" id="A0ABD3L0Z1"/>
<evidence type="ECO:0000256" key="8">
    <source>
        <dbReference type="ARBA" id="ARBA00023002"/>
    </source>
</evidence>
<keyword evidence="12" id="KW-0503">Monooxygenase</keyword>
<keyword evidence="7 13" id="KW-1133">Transmembrane helix</keyword>
<comment type="caution">
    <text evidence="14">The sequence shown here is derived from an EMBL/GenBank/DDBJ whole genome shotgun (WGS) entry which is preliminary data.</text>
</comment>
<keyword evidence="9 11" id="KW-0408">Iron</keyword>
<evidence type="ECO:0000256" key="3">
    <source>
        <dbReference type="ARBA" id="ARBA00010617"/>
    </source>
</evidence>
<dbReference type="GO" id="GO:0046872">
    <property type="term" value="F:metal ion binding"/>
    <property type="evidence" value="ECO:0007669"/>
    <property type="project" value="UniProtKB-KW"/>
</dbReference>
<evidence type="ECO:0000256" key="6">
    <source>
        <dbReference type="ARBA" id="ARBA00022723"/>
    </source>
</evidence>